<dbReference type="GO" id="GO:0000917">
    <property type="term" value="P:division septum assembly"/>
    <property type="evidence" value="ECO:0007669"/>
    <property type="project" value="UniProtKB-KW"/>
</dbReference>
<protein>
    <recommendedName>
        <fullName evidence="5">Cell division protein SepF</fullName>
    </recommendedName>
</protein>
<dbReference type="EMBL" id="LR584267">
    <property type="protein sequence ID" value="VHO01642.1"/>
    <property type="molecule type" value="Genomic_DNA"/>
</dbReference>
<proteinExistence type="inferred from homology"/>
<dbReference type="PANTHER" id="PTHR35798:SF1">
    <property type="entry name" value="CELL DIVISION PROTEIN SEPF"/>
    <property type="match status" value="1"/>
</dbReference>
<evidence type="ECO:0000313" key="8">
    <source>
        <dbReference type="Proteomes" id="UP000324288"/>
    </source>
</evidence>
<keyword evidence="8" id="KW-1185">Reference proteome</keyword>
<comment type="subunit">
    <text evidence="5">Homodimer. Interacts with FtsZ.</text>
</comment>
<evidence type="ECO:0000256" key="5">
    <source>
        <dbReference type="HAMAP-Rule" id="MF_01197"/>
    </source>
</evidence>
<dbReference type="Proteomes" id="UP000324288">
    <property type="component" value="Chromosome"/>
</dbReference>
<evidence type="ECO:0000256" key="3">
    <source>
        <dbReference type="ARBA" id="ARBA00023306"/>
    </source>
</evidence>
<evidence type="ECO:0000256" key="4">
    <source>
        <dbReference type="ARBA" id="ARBA00044936"/>
    </source>
</evidence>
<dbReference type="PANTHER" id="PTHR35798">
    <property type="entry name" value="CELL DIVISION PROTEIN SEPF"/>
    <property type="match status" value="1"/>
</dbReference>
<dbReference type="AlphaFoldDB" id="A0A5E3ZZ75"/>
<dbReference type="GeneID" id="84895446"/>
<keyword evidence="3 5" id="KW-0131">Cell cycle</keyword>
<feature type="region of interest" description="Disordered" evidence="6">
    <location>
        <begin position="38"/>
        <end position="91"/>
    </location>
</feature>
<dbReference type="InterPro" id="IPR007561">
    <property type="entry name" value="Cell_div_SepF/SepF-rel"/>
</dbReference>
<comment type="function">
    <text evidence="4 5">Cell division protein that is part of the divisome complex and is recruited early to the Z-ring. Probably stimulates Z-ring formation, perhaps through the cross-linking of FtsZ protofilaments. Its function overlaps with FtsA.</text>
</comment>
<accession>A0A5E3ZZ75</accession>
<keyword evidence="2 5" id="KW-0717">Septation</keyword>
<keyword evidence="1 5" id="KW-0132">Cell division</keyword>
<name>A0A5E3ZZ75_9ACTN</name>
<sequence>MGFIQNAKEFFGMASPAEQPDYVEDYVESDDYGDKYGDGFGYGDSYQDDYAAPTRAGSTPLPPLDRSRYGGPRQADARPYPPARHSAQITTVSPKSYAEAELIGQRFRDGNPVVMDLSKLDSDLGQRLVDFASGLVFALNGSVERIAKKVFLLSPAETVVNDGERLRLERDYEA</sequence>
<gene>
    <name evidence="5 7" type="primary">sepF</name>
    <name evidence="7" type="ORF">LC603019_01571</name>
</gene>
<evidence type="ECO:0000256" key="2">
    <source>
        <dbReference type="ARBA" id="ARBA00023210"/>
    </source>
</evidence>
<keyword evidence="5" id="KW-0963">Cytoplasm</keyword>
<reference evidence="7 8" key="1">
    <citation type="submission" date="2019-04" db="EMBL/GenBank/DDBJ databases">
        <authorList>
            <person name="Seth-Smith MB H."/>
            <person name="Seth-Smith H."/>
        </authorList>
    </citation>
    <scope>NUCLEOTIDE SEQUENCE [LARGE SCALE GENOMIC DNA]</scope>
    <source>
        <strain evidence="7">USB-603019</strain>
    </source>
</reference>
<comment type="subcellular location">
    <subcellularLocation>
        <location evidence="5">Cytoplasm</location>
    </subcellularLocation>
    <text evidence="5">Localizes to the division site, in a FtsZ-dependent manner.</text>
</comment>
<dbReference type="GO" id="GO:0005737">
    <property type="term" value="C:cytoplasm"/>
    <property type="evidence" value="ECO:0007669"/>
    <property type="project" value="UniProtKB-SubCell"/>
</dbReference>
<evidence type="ECO:0000256" key="1">
    <source>
        <dbReference type="ARBA" id="ARBA00022618"/>
    </source>
</evidence>
<evidence type="ECO:0000256" key="6">
    <source>
        <dbReference type="SAM" id="MobiDB-lite"/>
    </source>
</evidence>
<dbReference type="HAMAP" id="MF_01197">
    <property type="entry name" value="SepF"/>
    <property type="match status" value="1"/>
</dbReference>
<organism evidence="7 8">
    <name type="scientific">Lawsonella clevelandensis</name>
    <dbReference type="NCBI Taxonomy" id="1528099"/>
    <lineage>
        <taxon>Bacteria</taxon>
        <taxon>Bacillati</taxon>
        <taxon>Actinomycetota</taxon>
        <taxon>Actinomycetes</taxon>
        <taxon>Mycobacteriales</taxon>
        <taxon>Lawsonellaceae</taxon>
        <taxon>Lawsonella</taxon>
    </lineage>
</organism>
<evidence type="ECO:0000313" key="7">
    <source>
        <dbReference type="EMBL" id="VHO01642.1"/>
    </source>
</evidence>
<dbReference type="OrthoDB" id="3731101at2"/>
<comment type="similarity">
    <text evidence="5">Belongs to the SepF family.</text>
</comment>
<dbReference type="GO" id="GO:0043093">
    <property type="term" value="P:FtsZ-dependent cytokinesis"/>
    <property type="evidence" value="ECO:0007669"/>
    <property type="project" value="UniProtKB-UniRule"/>
</dbReference>
<dbReference type="InterPro" id="IPR023052">
    <property type="entry name" value="Cell_div_SepF"/>
</dbReference>
<dbReference type="Pfam" id="PF04472">
    <property type="entry name" value="SepF"/>
    <property type="match status" value="1"/>
</dbReference>
<dbReference type="RefSeq" id="WP_053962525.1">
    <property type="nucleotide sequence ID" value="NZ_CP009312.1"/>
</dbReference>
<dbReference type="Gene3D" id="3.30.110.150">
    <property type="entry name" value="SepF-like protein"/>
    <property type="match status" value="1"/>
</dbReference>
<dbReference type="InterPro" id="IPR038594">
    <property type="entry name" value="SepF-like_sf"/>
</dbReference>